<organism evidence="11 12">
    <name type="scientific">Paragonimus westermani</name>
    <dbReference type="NCBI Taxonomy" id="34504"/>
    <lineage>
        <taxon>Eukaryota</taxon>
        <taxon>Metazoa</taxon>
        <taxon>Spiralia</taxon>
        <taxon>Lophotrochozoa</taxon>
        <taxon>Platyhelminthes</taxon>
        <taxon>Trematoda</taxon>
        <taxon>Digenea</taxon>
        <taxon>Plagiorchiida</taxon>
        <taxon>Troglotremata</taxon>
        <taxon>Troglotrematidae</taxon>
        <taxon>Paragonimus</taxon>
    </lineage>
</organism>
<feature type="compositionally biased region" description="Polar residues" evidence="8">
    <location>
        <begin position="607"/>
        <end position="619"/>
    </location>
</feature>
<dbReference type="EMBL" id="JTDF01009489">
    <property type="protein sequence ID" value="KAF8564161.1"/>
    <property type="molecule type" value="Genomic_DNA"/>
</dbReference>
<feature type="compositionally biased region" description="Basic residues" evidence="8">
    <location>
        <begin position="341"/>
        <end position="350"/>
    </location>
</feature>
<feature type="compositionally biased region" description="Basic and acidic residues" evidence="8">
    <location>
        <begin position="732"/>
        <end position="742"/>
    </location>
</feature>
<feature type="domain" description="TRPM-like" evidence="10">
    <location>
        <begin position="449"/>
        <end position="567"/>
    </location>
</feature>
<evidence type="ECO:0000256" key="8">
    <source>
        <dbReference type="SAM" id="MobiDB-lite"/>
    </source>
</evidence>
<feature type="compositionally biased region" description="Basic and acidic residues" evidence="8">
    <location>
        <begin position="972"/>
        <end position="987"/>
    </location>
</feature>
<comment type="caution">
    <text evidence="11">The sequence shown here is derived from an EMBL/GenBank/DDBJ whole genome shotgun (WGS) entry which is preliminary data.</text>
</comment>
<evidence type="ECO:0008006" key="13">
    <source>
        <dbReference type="Google" id="ProtNLM"/>
    </source>
</evidence>
<proteinExistence type="predicted"/>
<evidence type="ECO:0000259" key="9">
    <source>
        <dbReference type="Pfam" id="PF18139"/>
    </source>
</evidence>
<dbReference type="InterPro" id="IPR050927">
    <property type="entry name" value="TRPM"/>
</dbReference>
<reference evidence="11 12" key="1">
    <citation type="submission" date="2019-07" db="EMBL/GenBank/DDBJ databases">
        <title>Annotation for the trematode Paragonimus westermani.</title>
        <authorList>
            <person name="Choi Y.-J."/>
        </authorList>
    </citation>
    <scope>NUCLEOTIDE SEQUENCE [LARGE SCALE GENOMIC DNA]</scope>
    <source>
        <strain evidence="11">180907_Pwestermani</strain>
    </source>
</reference>
<keyword evidence="3" id="KW-0812">Transmembrane</keyword>
<comment type="subcellular location">
    <subcellularLocation>
        <location evidence="1">Membrane</location>
        <topology evidence="1">Multi-pass membrane protein</topology>
    </subcellularLocation>
</comment>
<feature type="region of interest" description="Disordered" evidence="8">
    <location>
        <begin position="206"/>
        <end position="245"/>
    </location>
</feature>
<evidence type="ECO:0000256" key="6">
    <source>
        <dbReference type="ARBA" id="ARBA00023136"/>
    </source>
</evidence>
<feature type="region of interest" description="Disordered" evidence="8">
    <location>
        <begin position="647"/>
        <end position="766"/>
    </location>
</feature>
<feature type="region of interest" description="Disordered" evidence="8">
    <location>
        <begin position="336"/>
        <end position="372"/>
    </location>
</feature>
<evidence type="ECO:0000313" key="11">
    <source>
        <dbReference type="EMBL" id="KAF8564161.1"/>
    </source>
</evidence>
<dbReference type="InterPro" id="IPR057366">
    <property type="entry name" value="TRPM-like"/>
</dbReference>
<dbReference type="PANTHER" id="PTHR13800:SF12">
    <property type="entry name" value="TRANSIENT RECEPTOR POTENTIAL CATION CHANNEL SUBFAMILY M MEMBER-LIKE 2"/>
    <property type="match status" value="1"/>
</dbReference>
<keyword evidence="7" id="KW-0407">Ion channel</keyword>
<dbReference type="AlphaFoldDB" id="A0A8T0DBP6"/>
<dbReference type="Proteomes" id="UP000699462">
    <property type="component" value="Unassembled WGS sequence"/>
</dbReference>
<feature type="compositionally biased region" description="Polar residues" evidence="8">
    <location>
        <begin position="745"/>
        <end position="757"/>
    </location>
</feature>
<name>A0A8T0DBP6_9TREM</name>
<feature type="region of interest" description="Disordered" evidence="8">
    <location>
        <begin position="117"/>
        <end position="167"/>
    </location>
</feature>
<feature type="compositionally biased region" description="Polar residues" evidence="8">
    <location>
        <begin position="210"/>
        <end position="234"/>
    </location>
</feature>
<feature type="region of interest" description="Disordered" evidence="8">
    <location>
        <begin position="601"/>
        <end position="629"/>
    </location>
</feature>
<feature type="region of interest" description="Disordered" evidence="8">
    <location>
        <begin position="900"/>
        <end position="930"/>
    </location>
</feature>
<evidence type="ECO:0000256" key="5">
    <source>
        <dbReference type="ARBA" id="ARBA00023065"/>
    </source>
</evidence>
<evidence type="ECO:0000259" key="10">
    <source>
        <dbReference type="Pfam" id="PF25508"/>
    </source>
</evidence>
<feature type="compositionally biased region" description="Polar residues" evidence="8">
    <location>
        <begin position="24"/>
        <end position="55"/>
    </location>
</feature>
<dbReference type="Pfam" id="PF18139">
    <property type="entry name" value="LSDAT_euk"/>
    <property type="match status" value="1"/>
</dbReference>
<feature type="domain" description="TRPM SLOG" evidence="9">
    <location>
        <begin position="250"/>
        <end position="325"/>
    </location>
</feature>
<dbReference type="PANTHER" id="PTHR13800">
    <property type="entry name" value="TRANSIENT RECEPTOR POTENTIAL CATION CHANNEL, SUBFAMILY M, MEMBER 6"/>
    <property type="match status" value="1"/>
</dbReference>
<feature type="region of interest" description="Disordered" evidence="8">
    <location>
        <begin position="830"/>
        <end position="878"/>
    </location>
</feature>
<keyword evidence="4" id="KW-1133">Transmembrane helix</keyword>
<keyword evidence="12" id="KW-1185">Reference proteome</keyword>
<feature type="compositionally biased region" description="Basic and acidic residues" evidence="8">
    <location>
        <begin position="360"/>
        <end position="371"/>
    </location>
</feature>
<keyword evidence="5" id="KW-0406">Ion transport</keyword>
<keyword evidence="6" id="KW-0472">Membrane</keyword>
<evidence type="ECO:0000313" key="12">
    <source>
        <dbReference type="Proteomes" id="UP000699462"/>
    </source>
</evidence>
<gene>
    <name evidence="11" type="ORF">P879_11061</name>
</gene>
<evidence type="ECO:0000256" key="1">
    <source>
        <dbReference type="ARBA" id="ARBA00004141"/>
    </source>
</evidence>
<keyword evidence="2" id="KW-0813">Transport</keyword>
<dbReference type="GO" id="GO:0099604">
    <property type="term" value="F:ligand-gated calcium channel activity"/>
    <property type="evidence" value="ECO:0007669"/>
    <property type="project" value="TreeGrafter"/>
</dbReference>
<dbReference type="Pfam" id="PF25508">
    <property type="entry name" value="TRPM2"/>
    <property type="match status" value="1"/>
</dbReference>
<feature type="region of interest" description="Disordered" evidence="8">
    <location>
        <begin position="972"/>
        <end position="994"/>
    </location>
</feature>
<dbReference type="InterPro" id="IPR041491">
    <property type="entry name" value="TRPM_SLOG"/>
</dbReference>
<dbReference type="GO" id="GO:0005886">
    <property type="term" value="C:plasma membrane"/>
    <property type="evidence" value="ECO:0007669"/>
    <property type="project" value="TreeGrafter"/>
</dbReference>
<evidence type="ECO:0000256" key="7">
    <source>
        <dbReference type="ARBA" id="ARBA00023303"/>
    </source>
</evidence>
<evidence type="ECO:0000256" key="4">
    <source>
        <dbReference type="ARBA" id="ARBA00022989"/>
    </source>
</evidence>
<evidence type="ECO:0000256" key="3">
    <source>
        <dbReference type="ARBA" id="ARBA00022692"/>
    </source>
</evidence>
<feature type="region of interest" description="Disordered" evidence="8">
    <location>
        <begin position="1"/>
        <end position="56"/>
    </location>
</feature>
<sequence length="1013" mass="114005">MSDEESNDEGVSAQSSLDMPYWPKQSTEANKTSTTKDTQGKNANITEGKELTQSQRMRKRHFRLNQNHQFLLLVDQLSESSLEEKRNRCLEMRILFERTIVTWAKVSIVRFNFQAVPPTSSTTTSHSSKRTEGSGGLQHGTDSLQKKNKGFKSPAQPLRENLARKSRTSIALPTLGDKMFDTITPRGSSVYPKQLQPQFFGKSVLGVPSSDRSSTTTSNVTVDRNIQPRQLNDGSSKESPDNVTTTSDVIARVPICGIVAGGGASTIEHIYMSVTLNRCPMVIVRGSGGMAEVIAEVIDFMNFKNSLEENMISDEEVNLKIASIIHETRIASYMEKTGPTRTKKQYKKPTKGVVGSELKSNNEKEESDKQKSPVIDYKAYAHQVELIREMVEEHAHLLSVFDSDDTDLDGYMISALLSSAGMDTPKNELNLDQLEIAIRLNRADIARTKIFLEGKRWKKGALNDFMFTVILNDQNDFVSLLLENGFNLEEFLSVHTLERLYTECLKKTDYKTGLLQQLWKRARIYKMDWVMLRDIGRIIKNLVGDFYHPLYLTKRFRNTVITHGLNDSSDEEDMVEDLLKGQQRSKFYIFGIALFDGSKKGEKSVKTTENSPDVTSASTLPEDEEADITSSFRNKLRAHSFDADIPRSFDSDLVTNNGPRSPVKPKEDVTKNVRPKKQIYKPVISEHGVANDDSQPLLKHPGEAEQDNDDELTLRGSSDQSSDESSDVTVVEETRSRPKTRDASAGQQPLRSKTTPTPAFRYQPPNGRCYIVRPITAFQLGYQPYVRTSPPVPRNGLLAFGSAIYPQSNSSRSQSIGKYRVIDYTHQFDDQRSAAPRAQVENTRNLKIHSPLRSNGTDNKADSVNAPDQNDKLPPTVSIKPNPAILVVKVYTPTHDGIGKLEGPRRQKGHAVFAADTQQSSKRRARSLGRVQTETHLSVLGNRAKFGDGARRVTHSILHPLTDPERTQLKLKETERRARERRREKERKFRHRAAQGKFTIMERLTGKAKEQSK</sequence>
<protein>
    <recommendedName>
        <fullName evidence="13">TRPM SLOG domain-containing protein</fullName>
    </recommendedName>
</protein>
<accession>A0A8T0DBP6</accession>
<evidence type="ECO:0000256" key="2">
    <source>
        <dbReference type="ARBA" id="ARBA00022448"/>
    </source>
</evidence>
<dbReference type="OrthoDB" id="6261290at2759"/>